<dbReference type="PANTHER" id="PTHR38038:SF1">
    <property type="entry name" value="PENICILLIN-BINDING PROTEIN ACTIVATOR LPOA"/>
    <property type="match status" value="1"/>
</dbReference>
<evidence type="ECO:0000313" key="3">
    <source>
        <dbReference type="EMBL" id="MDT0498503.1"/>
    </source>
</evidence>
<organism evidence="3 4">
    <name type="scientific">Banduia mediterranea</name>
    <dbReference type="NCBI Taxonomy" id="3075609"/>
    <lineage>
        <taxon>Bacteria</taxon>
        <taxon>Pseudomonadati</taxon>
        <taxon>Pseudomonadota</taxon>
        <taxon>Gammaproteobacteria</taxon>
        <taxon>Nevskiales</taxon>
        <taxon>Algiphilaceae</taxon>
        <taxon>Banduia</taxon>
    </lineage>
</organism>
<keyword evidence="1" id="KW-0472">Membrane</keyword>
<dbReference type="PANTHER" id="PTHR38038">
    <property type="entry name" value="PENICILLIN-BINDING PROTEIN ACTIVATOR LPOA"/>
    <property type="match status" value="1"/>
</dbReference>
<accession>A0ABU2WKT5</accession>
<dbReference type="Proteomes" id="UP001254608">
    <property type="component" value="Unassembled WGS sequence"/>
</dbReference>
<evidence type="ECO:0000256" key="1">
    <source>
        <dbReference type="ARBA" id="ARBA00023136"/>
    </source>
</evidence>
<dbReference type="InterPro" id="IPR028082">
    <property type="entry name" value="Peripla_BP_I"/>
</dbReference>
<comment type="caution">
    <text evidence="3">The sequence shown here is derived from an EMBL/GenBank/DDBJ whole genome shotgun (WGS) entry which is preliminary data.</text>
</comment>
<dbReference type="InterPro" id="IPR007443">
    <property type="entry name" value="LpoA"/>
</dbReference>
<dbReference type="SUPFAM" id="SSF53822">
    <property type="entry name" value="Periplasmic binding protein-like I"/>
    <property type="match status" value="1"/>
</dbReference>
<feature type="chain" id="PRO_5045726991" evidence="2">
    <location>
        <begin position="27"/>
        <end position="600"/>
    </location>
</feature>
<feature type="signal peptide" evidence="2">
    <location>
        <begin position="1"/>
        <end position="26"/>
    </location>
</feature>
<dbReference type="EMBL" id="JAVRIC010000022">
    <property type="protein sequence ID" value="MDT0498503.1"/>
    <property type="molecule type" value="Genomic_DNA"/>
</dbReference>
<reference evidence="3 4" key="1">
    <citation type="submission" date="2023-09" db="EMBL/GenBank/DDBJ databases">
        <authorList>
            <person name="Rey-Velasco X."/>
        </authorList>
    </citation>
    <scope>NUCLEOTIDE SEQUENCE [LARGE SCALE GENOMIC DNA]</scope>
    <source>
        <strain evidence="3 4">W345</strain>
    </source>
</reference>
<name>A0ABU2WKT5_9GAMM</name>
<protein>
    <submittedName>
        <fullName evidence="3">Penicillin-binding protein activator</fullName>
    </submittedName>
</protein>
<dbReference type="RefSeq" id="WP_311365915.1">
    <property type="nucleotide sequence ID" value="NZ_JAVRIC010000022.1"/>
</dbReference>
<keyword evidence="2" id="KW-0732">Signal</keyword>
<gene>
    <name evidence="3" type="ORF">RM530_14220</name>
</gene>
<sequence>MPNAHRLPALLLAATLCACGSLPARAPVAPPARPSPATPDWLAEAEAALDAGDPLAADRALSRVDPSRLPSEQAIRFQIAQARSLLLEDQPQLAEQALPEPWAIGNRSLAANVESVRADTQARLGLTVTAVSTLVRREALLDTRVQLDQNRDHIWSVLMQAPLDPSIEPQLAKADRITRGWIDLARIIRRSAGAPRPNVLADWRVQYPNHPAELARAQQGPTQAWQSTQWQSSGGPLNRVAVLLPLSGRYAAPASAVREGLFTAWLQSGLPRPSIDVFDTGDSDSSFEQAYREAMYSGADFIIGPLQKEYVARLAGSGSSVPVLALNYLDANQYATGPLYQFGLAPEDEARQAAEQAVSQNQSRAIALVPEGDWGDRVYAAFAERLSQLGGHVAHVRRYSTGQSDFSEQIQDLLALRESQDRHNALRGIIGYSAEFETRPRSDVDFAFVAATPTQARSIRSQFRYFHASELPIYATSIAYDGKRDPSNDLSGLRFCDMPWMLDRSGPWHALRAQIQPSLSPALRSQTRLLALGYDAYKLAEALQAGQLFAGSSIDGASGSLSLDNGNKVSRHLQCAIIHNGGLRMLPAPPAAQPSSTTWP</sequence>
<dbReference type="Pfam" id="PF04348">
    <property type="entry name" value="LppC"/>
    <property type="match status" value="1"/>
</dbReference>
<dbReference type="Gene3D" id="1.25.40.650">
    <property type="match status" value="1"/>
</dbReference>
<dbReference type="Gene3D" id="3.40.50.2300">
    <property type="match status" value="2"/>
</dbReference>
<proteinExistence type="predicted"/>
<dbReference type="PROSITE" id="PS51257">
    <property type="entry name" value="PROKAR_LIPOPROTEIN"/>
    <property type="match status" value="1"/>
</dbReference>
<keyword evidence="4" id="KW-1185">Reference proteome</keyword>
<evidence type="ECO:0000256" key="2">
    <source>
        <dbReference type="SAM" id="SignalP"/>
    </source>
</evidence>
<dbReference type="CDD" id="cd06339">
    <property type="entry name" value="PBP1_YraM_LppC_lipoprotein-like"/>
    <property type="match status" value="1"/>
</dbReference>
<evidence type="ECO:0000313" key="4">
    <source>
        <dbReference type="Proteomes" id="UP001254608"/>
    </source>
</evidence>